<name>A0ABP3UY41_9CLOT</name>
<keyword evidence="6" id="KW-1185">Reference proteome</keyword>
<dbReference type="InterPro" id="IPR016208">
    <property type="entry name" value="Ald_Oxase/xanthine_DH-like"/>
</dbReference>
<dbReference type="RefSeq" id="WP_343762810.1">
    <property type="nucleotide sequence ID" value="NZ_BAAACG010000013.1"/>
</dbReference>
<protein>
    <submittedName>
        <fullName evidence="5">FAD binding domain-containing protein</fullName>
    </submittedName>
</protein>
<proteinExistence type="predicted"/>
<keyword evidence="3" id="KW-0560">Oxidoreductase</keyword>
<dbReference type="SUPFAM" id="SSF55447">
    <property type="entry name" value="CO dehydrogenase flavoprotein C-terminal domain-like"/>
    <property type="match status" value="1"/>
</dbReference>
<evidence type="ECO:0000256" key="2">
    <source>
        <dbReference type="ARBA" id="ARBA00022630"/>
    </source>
</evidence>
<dbReference type="Pfam" id="PF00941">
    <property type="entry name" value="FAD_binding_5"/>
    <property type="match status" value="1"/>
</dbReference>
<evidence type="ECO:0000313" key="6">
    <source>
        <dbReference type="Proteomes" id="UP001501510"/>
    </source>
</evidence>
<dbReference type="PANTHER" id="PTHR11908">
    <property type="entry name" value="XANTHINE DEHYDROGENASE"/>
    <property type="match status" value="1"/>
</dbReference>
<evidence type="ECO:0000256" key="3">
    <source>
        <dbReference type="ARBA" id="ARBA00023002"/>
    </source>
</evidence>
<dbReference type="SMART" id="SM01092">
    <property type="entry name" value="CO_deh_flav_C"/>
    <property type="match status" value="1"/>
</dbReference>
<dbReference type="InterPro" id="IPR036683">
    <property type="entry name" value="CO_DH_flav_C_dom_sf"/>
</dbReference>
<keyword evidence="2" id="KW-0285">Flavoprotein</keyword>
<dbReference type="InterPro" id="IPR016166">
    <property type="entry name" value="FAD-bd_PCMH"/>
</dbReference>
<comment type="caution">
    <text evidence="5">The sequence shown here is derived from an EMBL/GenBank/DDBJ whole genome shotgun (WGS) entry which is preliminary data.</text>
</comment>
<reference evidence="6" key="1">
    <citation type="journal article" date="2019" name="Int. J. Syst. Evol. Microbiol.">
        <title>The Global Catalogue of Microorganisms (GCM) 10K type strain sequencing project: providing services to taxonomists for standard genome sequencing and annotation.</title>
        <authorList>
            <consortium name="The Broad Institute Genomics Platform"/>
            <consortium name="The Broad Institute Genome Sequencing Center for Infectious Disease"/>
            <person name="Wu L."/>
            <person name="Ma J."/>
        </authorList>
    </citation>
    <scope>NUCLEOTIDE SEQUENCE [LARGE SCALE GENOMIC DNA]</scope>
    <source>
        <strain evidence="6">JCM 1407</strain>
    </source>
</reference>
<dbReference type="Pfam" id="PF03450">
    <property type="entry name" value="CO_deh_flav_C"/>
    <property type="match status" value="1"/>
</dbReference>
<dbReference type="Proteomes" id="UP001501510">
    <property type="component" value="Unassembled WGS sequence"/>
</dbReference>
<dbReference type="Gene3D" id="3.30.465.10">
    <property type="match status" value="1"/>
</dbReference>
<keyword evidence="1" id="KW-0500">Molybdenum</keyword>
<dbReference type="SUPFAM" id="SSF56176">
    <property type="entry name" value="FAD-binding/transporter-associated domain-like"/>
    <property type="match status" value="1"/>
</dbReference>
<sequence>MFTISKLVKPKTLEEAYDTLVSKKNNTILGGCAFLRLGSKRIQTAIDLEYLNLNYIKEDKEFIEIGAYSTLRDLETNVSTKGAFNGVLKKALKDIIGIQFRNVANIGATVFSKYGFSDVNTSLLCLDTEVELFKAGRMSLEEFLKRPYEKDILTKVFIKNNKRVGVYKSHRNSKSDFPVLNVAVSKLENDWKIVVGARPRGAKIALKASEALSKEENLNAYNIEKIVEIASNELDFGSNMRASLEYRKALCKVLLKRAIMEVVECR</sequence>
<dbReference type="InterPro" id="IPR005107">
    <property type="entry name" value="CO_DH_flav_C"/>
</dbReference>
<dbReference type="PANTHER" id="PTHR11908:SF132">
    <property type="entry name" value="ALDEHYDE OXIDASE 1-RELATED"/>
    <property type="match status" value="1"/>
</dbReference>
<organism evidence="5 6">
    <name type="scientific">Clostridium oceanicum</name>
    <dbReference type="NCBI Taxonomy" id="1543"/>
    <lineage>
        <taxon>Bacteria</taxon>
        <taxon>Bacillati</taxon>
        <taxon>Bacillota</taxon>
        <taxon>Clostridia</taxon>
        <taxon>Eubacteriales</taxon>
        <taxon>Clostridiaceae</taxon>
        <taxon>Clostridium</taxon>
    </lineage>
</organism>
<gene>
    <name evidence="5" type="ORF">GCM10008906_30090</name>
</gene>
<dbReference type="EMBL" id="BAAACG010000013">
    <property type="protein sequence ID" value="GAA0744759.1"/>
    <property type="molecule type" value="Genomic_DNA"/>
</dbReference>
<dbReference type="InterPro" id="IPR002346">
    <property type="entry name" value="Mopterin_DH_FAD-bd"/>
</dbReference>
<dbReference type="PROSITE" id="PS51387">
    <property type="entry name" value="FAD_PCMH"/>
    <property type="match status" value="1"/>
</dbReference>
<evidence type="ECO:0000259" key="4">
    <source>
        <dbReference type="PROSITE" id="PS51387"/>
    </source>
</evidence>
<dbReference type="Gene3D" id="3.30.390.50">
    <property type="entry name" value="CO dehydrogenase flavoprotein, C-terminal domain"/>
    <property type="match status" value="1"/>
</dbReference>
<dbReference type="InterPro" id="IPR036318">
    <property type="entry name" value="FAD-bd_PCMH-like_sf"/>
</dbReference>
<evidence type="ECO:0000313" key="5">
    <source>
        <dbReference type="EMBL" id="GAA0744759.1"/>
    </source>
</evidence>
<evidence type="ECO:0000256" key="1">
    <source>
        <dbReference type="ARBA" id="ARBA00022505"/>
    </source>
</evidence>
<dbReference type="InterPro" id="IPR016169">
    <property type="entry name" value="FAD-bd_PCMH_sub2"/>
</dbReference>
<feature type="domain" description="FAD-binding PCMH-type" evidence="4">
    <location>
        <begin position="1"/>
        <end position="163"/>
    </location>
</feature>
<accession>A0ABP3UY41</accession>